<feature type="compositionally biased region" description="Polar residues" evidence="1">
    <location>
        <begin position="295"/>
        <end position="308"/>
    </location>
</feature>
<feature type="compositionally biased region" description="Polar residues" evidence="1">
    <location>
        <begin position="41"/>
        <end position="56"/>
    </location>
</feature>
<feature type="compositionally biased region" description="Polar residues" evidence="1">
    <location>
        <begin position="356"/>
        <end position="374"/>
    </location>
</feature>
<evidence type="ECO:0000256" key="1">
    <source>
        <dbReference type="SAM" id="MobiDB-lite"/>
    </source>
</evidence>
<dbReference type="RefSeq" id="XP_031858733.1">
    <property type="nucleotide sequence ID" value="XM_032006952.1"/>
</dbReference>
<feature type="chain" id="PRO_5043613306" evidence="2">
    <location>
        <begin position="22"/>
        <end position="883"/>
    </location>
</feature>
<feature type="region of interest" description="Disordered" evidence="1">
    <location>
        <begin position="41"/>
        <end position="73"/>
    </location>
</feature>
<organism evidence="3 4">
    <name type="scientific">Kwoniella shandongensis</name>
    <dbReference type="NCBI Taxonomy" id="1734106"/>
    <lineage>
        <taxon>Eukaryota</taxon>
        <taxon>Fungi</taxon>
        <taxon>Dikarya</taxon>
        <taxon>Basidiomycota</taxon>
        <taxon>Agaricomycotina</taxon>
        <taxon>Tremellomycetes</taxon>
        <taxon>Tremellales</taxon>
        <taxon>Cryptococcaceae</taxon>
        <taxon>Kwoniella</taxon>
    </lineage>
</organism>
<dbReference type="Proteomes" id="UP000322225">
    <property type="component" value="Chromosome 4"/>
</dbReference>
<feature type="signal peptide" evidence="2">
    <location>
        <begin position="1"/>
        <end position="21"/>
    </location>
</feature>
<feature type="compositionally biased region" description="Low complexity" evidence="1">
    <location>
        <begin position="608"/>
        <end position="658"/>
    </location>
</feature>
<feature type="compositionally biased region" description="Low complexity" evidence="1">
    <location>
        <begin position="129"/>
        <end position="143"/>
    </location>
</feature>
<name>A0A5M6BWG4_9TREE</name>
<evidence type="ECO:0000256" key="2">
    <source>
        <dbReference type="SAM" id="SignalP"/>
    </source>
</evidence>
<proteinExistence type="predicted"/>
<reference evidence="3" key="1">
    <citation type="submission" date="2017-08" db="EMBL/GenBank/DDBJ databases">
        <authorList>
            <person name="Cuomo C."/>
            <person name="Billmyre B."/>
            <person name="Heitman J."/>
        </authorList>
    </citation>
    <scope>NUCLEOTIDE SEQUENCE</scope>
    <source>
        <strain evidence="3">CBS 12478</strain>
    </source>
</reference>
<feature type="compositionally biased region" description="Low complexity" evidence="1">
    <location>
        <begin position="710"/>
        <end position="726"/>
    </location>
</feature>
<feature type="compositionally biased region" description="Low complexity" evidence="1">
    <location>
        <begin position="433"/>
        <end position="452"/>
    </location>
</feature>
<dbReference type="EMBL" id="CP144054">
    <property type="protein sequence ID" value="WWD18108.1"/>
    <property type="molecule type" value="Genomic_DNA"/>
</dbReference>
<sequence length="883" mass="88101">MKTSTSFAILTLLATASTSFAAPLPVPVGTNVDVNLDLDMTKSSSMASPPVRTTTTGKHDGKNGGHETNTAKNEKHLARAEGGLAGGVVGNGVDANTLQNSSSTGGISALSGVTKPLTGTASTISSTVGKSTGPLTSSGGSPLDPILKGGVTNLLGSTEGVDALSSTSSTGSQTGKTVQNTKFTPGSGSGPVVDPSSTRLLTSTTNTATGSGGVAPVVDGSGKTVSGTTGATLGSTDRTANGLNAGNSLGSAGKAVDGSTVDKTASPITKGSNANTVGNAASSITGANGGTGNTVNDVIQTTDPLTKSNSKDVLGSSGNGASKLVGTDSKTVSNTTNGLGVEKTSSGTISKDGAHVNTNDVGNTLKSSSKAQGQVTKNVNAATNNANNNGNGTVPAGASLNSVKSTTTGANRVSTKPTTDSTKNSAENSLGKGLNTVDGTTGTGGTTRPITTPAQGDIKKTDRTSSTAQTGVGKTTSNVQKTTSQQETDKTVDPLSTQVFPSGDDAHSSLLTVTHPNAQAKVLQTPGKADTLLDKDTNQATGTGAGAGGMTINNNKDQNVNVKVETPNRVKDDAVVDKSGQKVGPSDQRGNVVEEVVQGKILAKESTKSSAPPRTAAASRPTSSTTKHTNSNHTSIPATNPNSSSASLPVPAVSSTASTPHPEVFVEYKSASAAATSATLSKARSSSASASASASGSGRGGGKGGKQLHAVTTTPSASASATKSQQVQPVVSAPVVEIGLVSNGVEVKDQLPSSIRPLISSTLTHLSILPSSTATTKNLLKTVPVTSGGDGGGGGRVPQQARIAYDQRSTHVVSCDGKQHKDGDVIEECIDRDLVAQRPARTEVCPDDMQHDLQNIANTDPLHMVQSQQIAKYVRLCLTAGGL</sequence>
<feature type="region of interest" description="Disordered" evidence="1">
    <location>
        <begin position="681"/>
        <end position="726"/>
    </location>
</feature>
<keyword evidence="2" id="KW-0732">Signal</keyword>
<keyword evidence="4" id="KW-1185">Reference proteome</keyword>
<feature type="compositionally biased region" description="Low complexity" evidence="1">
    <location>
        <begin position="681"/>
        <end position="696"/>
    </location>
</feature>
<feature type="region of interest" description="Disordered" evidence="1">
    <location>
        <begin position="121"/>
        <end position="494"/>
    </location>
</feature>
<feature type="compositionally biased region" description="Polar residues" evidence="1">
    <location>
        <begin position="223"/>
        <end position="250"/>
    </location>
</feature>
<feature type="compositionally biased region" description="Low complexity" evidence="1">
    <location>
        <begin position="375"/>
        <end position="398"/>
    </location>
</feature>
<dbReference type="AlphaFoldDB" id="A0A5M6BWG4"/>
<evidence type="ECO:0000313" key="4">
    <source>
        <dbReference type="Proteomes" id="UP000322225"/>
    </source>
</evidence>
<gene>
    <name evidence="3" type="ORF">CI109_102557</name>
</gene>
<feature type="region of interest" description="Disordered" evidence="1">
    <location>
        <begin position="567"/>
        <end position="591"/>
    </location>
</feature>
<feature type="compositionally biased region" description="Low complexity" evidence="1">
    <location>
        <begin position="190"/>
        <end position="209"/>
    </location>
</feature>
<dbReference type="OrthoDB" id="2564683at2759"/>
<evidence type="ECO:0000313" key="3">
    <source>
        <dbReference type="EMBL" id="WWD18108.1"/>
    </source>
</evidence>
<protein>
    <submittedName>
        <fullName evidence="3">Uncharacterized protein</fullName>
    </submittedName>
</protein>
<feature type="compositionally biased region" description="Low complexity" evidence="1">
    <location>
        <begin position="165"/>
        <end position="177"/>
    </location>
</feature>
<feature type="compositionally biased region" description="Polar residues" evidence="1">
    <location>
        <begin position="261"/>
        <end position="277"/>
    </location>
</feature>
<feature type="region of interest" description="Disordered" evidence="1">
    <location>
        <begin position="603"/>
        <end position="658"/>
    </location>
</feature>
<accession>A0A5M6BWG4</accession>
<feature type="compositionally biased region" description="Polar residues" evidence="1">
    <location>
        <begin position="464"/>
        <end position="486"/>
    </location>
</feature>
<feature type="compositionally biased region" description="Polar residues" evidence="1">
    <location>
        <begin position="328"/>
        <end position="349"/>
    </location>
</feature>
<dbReference type="KEGG" id="ksn:43591118"/>
<feature type="compositionally biased region" description="Polar residues" evidence="1">
    <location>
        <begin position="399"/>
        <end position="428"/>
    </location>
</feature>
<reference evidence="3" key="2">
    <citation type="submission" date="2024-01" db="EMBL/GenBank/DDBJ databases">
        <title>Comparative genomics of Cryptococcus and Kwoniella reveals pathogenesis evolution and contrasting modes of karyotype evolution via chromosome fusion or intercentromeric recombination.</title>
        <authorList>
            <person name="Coelho M.A."/>
            <person name="David-Palma M."/>
            <person name="Shea T."/>
            <person name="Bowers K."/>
            <person name="McGinley-Smith S."/>
            <person name="Mohammad A.W."/>
            <person name="Gnirke A."/>
            <person name="Yurkov A.M."/>
            <person name="Nowrousian M."/>
            <person name="Sun S."/>
            <person name="Cuomo C.A."/>
            <person name="Heitman J."/>
        </authorList>
    </citation>
    <scope>NUCLEOTIDE SEQUENCE</scope>
    <source>
        <strain evidence="3">CBS 12478</strain>
    </source>
</reference>
<dbReference type="GeneID" id="43591118"/>
<feature type="compositionally biased region" description="Basic and acidic residues" evidence="1">
    <location>
        <begin position="567"/>
        <end position="580"/>
    </location>
</feature>